<accession>A0AAV6GH91</accession>
<reference evidence="2" key="1">
    <citation type="submission" date="2020-10" db="EMBL/GenBank/DDBJ databases">
        <title>Chromosome-scale genome assembly of the Allis shad, Alosa alosa.</title>
        <authorList>
            <person name="Margot Z."/>
            <person name="Christophe K."/>
            <person name="Cabau C."/>
            <person name="Louis A."/>
            <person name="Berthelot C."/>
            <person name="Parey E."/>
            <person name="Roest Crollius H."/>
            <person name="Montfort J."/>
            <person name="Robinson-Rechavi M."/>
            <person name="Bucao C."/>
            <person name="Bouchez O."/>
            <person name="Gislard M."/>
            <person name="Lluch J."/>
            <person name="Milhes M."/>
            <person name="Lampietro C."/>
            <person name="Lopez Roques C."/>
            <person name="Donnadieu C."/>
            <person name="Braasch I."/>
            <person name="Desvignes T."/>
            <person name="Postlethwait J."/>
            <person name="Bobe J."/>
            <person name="Guiguen Y."/>
        </authorList>
    </citation>
    <scope>NUCLEOTIDE SEQUENCE</scope>
    <source>
        <strain evidence="2">M-15738</strain>
        <tissue evidence="2">Blood</tissue>
    </source>
</reference>
<evidence type="ECO:0000313" key="3">
    <source>
        <dbReference type="Proteomes" id="UP000823561"/>
    </source>
</evidence>
<feature type="non-terminal residue" evidence="2">
    <location>
        <position position="1"/>
    </location>
</feature>
<dbReference type="EMBL" id="JADWDJ010000011">
    <property type="protein sequence ID" value="KAG5274139.1"/>
    <property type="molecule type" value="Genomic_DNA"/>
</dbReference>
<proteinExistence type="predicted"/>
<feature type="compositionally biased region" description="Basic and acidic residues" evidence="1">
    <location>
        <begin position="86"/>
        <end position="100"/>
    </location>
</feature>
<feature type="non-terminal residue" evidence="2">
    <location>
        <position position="108"/>
    </location>
</feature>
<organism evidence="2 3">
    <name type="scientific">Alosa alosa</name>
    <name type="common">allis shad</name>
    <dbReference type="NCBI Taxonomy" id="278164"/>
    <lineage>
        <taxon>Eukaryota</taxon>
        <taxon>Metazoa</taxon>
        <taxon>Chordata</taxon>
        <taxon>Craniata</taxon>
        <taxon>Vertebrata</taxon>
        <taxon>Euteleostomi</taxon>
        <taxon>Actinopterygii</taxon>
        <taxon>Neopterygii</taxon>
        <taxon>Teleostei</taxon>
        <taxon>Clupei</taxon>
        <taxon>Clupeiformes</taxon>
        <taxon>Clupeoidei</taxon>
        <taxon>Clupeidae</taxon>
        <taxon>Alosa</taxon>
    </lineage>
</organism>
<comment type="caution">
    <text evidence="2">The sequence shown here is derived from an EMBL/GenBank/DDBJ whole genome shotgun (WGS) entry which is preliminary data.</text>
</comment>
<name>A0AAV6GH91_9TELE</name>
<sequence>GTASCGEAGPVIITITRSRDRSGSVEGIEAQRRLIYATRKVTGSCCEASWKRILTWSAAESSGGSAGRRCVWSQRSQARPMRRMRQHESKGDRPVWRDYATETTRSPA</sequence>
<evidence type="ECO:0000256" key="1">
    <source>
        <dbReference type="SAM" id="MobiDB-lite"/>
    </source>
</evidence>
<gene>
    <name evidence="2" type="ORF">AALO_G00159610</name>
</gene>
<dbReference type="AlphaFoldDB" id="A0AAV6GH91"/>
<dbReference type="Proteomes" id="UP000823561">
    <property type="component" value="Chromosome 11"/>
</dbReference>
<keyword evidence="3" id="KW-1185">Reference proteome</keyword>
<evidence type="ECO:0000313" key="2">
    <source>
        <dbReference type="EMBL" id="KAG5274139.1"/>
    </source>
</evidence>
<protein>
    <submittedName>
        <fullName evidence="2">Uncharacterized protein</fullName>
    </submittedName>
</protein>
<feature type="region of interest" description="Disordered" evidence="1">
    <location>
        <begin position="59"/>
        <end position="108"/>
    </location>
</feature>